<dbReference type="EMBL" id="CAXDID020000161">
    <property type="protein sequence ID" value="CAL6044650.1"/>
    <property type="molecule type" value="Genomic_DNA"/>
</dbReference>
<organism evidence="1">
    <name type="scientific">Hexamita inflata</name>
    <dbReference type="NCBI Taxonomy" id="28002"/>
    <lineage>
        <taxon>Eukaryota</taxon>
        <taxon>Metamonada</taxon>
        <taxon>Diplomonadida</taxon>
        <taxon>Hexamitidae</taxon>
        <taxon>Hexamitinae</taxon>
        <taxon>Hexamita</taxon>
    </lineage>
</organism>
<reference evidence="2 3" key="2">
    <citation type="submission" date="2024-07" db="EMBL/GenBank/DDBJ databases">
        <authorList>
            <person name="Akdeniz Z."/>
        </authorList>
    </citation>
    <scope>NUCLEOTIDE SEQUENCE [LARGE SCALE GENOMIC DNA]</scope>
</reference>
<evidence type="ECO:0000313" key="2">
    <source>
        <dbReference type="EMBL" id="CAL6044650.1"/>
    </source>
</evidence>
<evidence type="ECO:0000313" key="3">
    <source>
        <dbReference type="Proteomes" id="UP001642409"/>
    </source>
</evidence>
<gene>
    <name evidence="2" type="ORF">HINF_LOCUS40658</name>
    <name evidence="1" type="ORF">HINF_LOCUS60823</name>
</gene>
<dbReference type="AlphaFoldDB" id="A0AA86RED9"/>
<keyword evidence="3" id="KW-1185">Reference proteome</keyword>
<protein>
    <submittedName>
        <fullName evidence="2">Hypothetical_protein</fullName>
    </submittedName>
</protein>
<evidence type="ECO:0000313" key="1">
    <source>
        <dbReference type="EMBL" id="CAI9973178.1"/>
    </source>
</evidence>
<dbReference type="Proteomes" id="UP001642409">
    <property type="component" value="Unassembled WGS sequence"/>
</dbReference>
<comment type="caution">
    <text evidence="1">The sequence shown here is derived from an EMBL/GenBank/DDBJ whole genome shotgun (WGS) entry which is preliminary data.</text>
</comment>
<name>A0AA86RED9_9EUKA</name>
<sequence length="116" mass="13581">MAEINESEILARCIPFKSYNNRIFKNHKIDPITLKLYKNNKAIPLKKDSNKSSTLMYLTSDVNYDQVKVCLGPLQKGKYNNCENYLEKVEEYNQFAEIIKSQFGKYAHNRPLMIPE</sequence>
<reference evidence="1" key="1">
    <citation type="submission" date="2023-06" db="EMBL/GenBank/DDBJ databases">
        <authorList>
            <person name="Kurt Z."/>
        </authorList>
    </citation>
    <scope>NUCLEOTIDE SEQUENCE</scope>
</reference>
<accession>A0AA86RED9</accession>
<proteinExistence type="predicted"/>
<dbReference type="EMBL" id="CATOUU010001119">
    <property type="protein sequence ID" value="CAI9973178.1"/>
    <property type="molecule type" value="Genomic_DNA"/>
</dbReference>